<dbReference type="GO" id="GO:0034220">
    <property type="term" value="P:monoatomic ion transmembrane transport"/>
    <property type="evidence" value="ECO:0007669"/>
    <property type="project" value="UniProtKB-KW"/>
</dbReference>
<dbReference type="KEGG" id="fpk:IA06_00260"/>
<dbReference type="AlphaFoldDB" id="A0A075RF04"/>
<dbReference type="RefSeq" id="WP_011962246.1">
    <property type="nucleotide sequence ID" value="NZ_CBCRUL010000002.1"/>
</dbReference>
<protein>
    <submittedName>
        <fullName evidence="1">Two pore domain potassium channel family protein</fullName>
    </submittedName>
</protein>
<organism evidence="1 2">
    <name type="scientific">Flavobacterium psychrophilum</name>
    <dbReference type="NCBI Taxonomy" id="96345"/>
    <lineage>
        <taxon>Bacteria</taxon>
        <taxon>Pseudomonadati</taxon>
        <taxon>Bacteroidota</taxon>
        <taxon>Flavobacteriia</taxon>
        <taxon>Flavobacteriales</taxon>
        <taxon>Flavobacteriaceae</taxon>
        <taxon>Flavobacterium</taxon>
    </lineage>
</organism>
<sequence length="226" mass="25999">MLKEFNFFLSKNCYEILLIALLFHLYGSLFFTDLYFYGTYIRILNTVFLYFASTISFLNRKGDNSKNGKIIISLLFLSNFSLIFIDKTSIFYGLRDFLYLGFLTLTLYNIAKFLISPNRFDKALIFASLSGYLLIIEIAVRSFMVLYKYEGNQILNNIDFSYHTKTFIDTVYYCTVTITSIGFGDILPIGHKAKILTSILGLTGQFYLVVVMGIIVSKFTSSNQKK</sequence>
<dbReference type="GeneID" id="66553675"/>
<reference evidence="1 2" key="1">
    <citation type="submission" date="2020-07" db="EMBL/GenBank/DDBJ databases">
        <title>Genomic characterization of Flavobacterium psychrophilum strains.</title>
        <authorList>
            <person name="Castillo D."/>
            <person name="Jorgensen J."/>
            <person name="Middelboe M."/>
        </authorList>
    </citation>
    <scope>NUCLEOTIDE SEQUENCE [LARGE SCALE GENOMIC DNA]</scope>
    <source>
        <strain evidence="1 2">FPS-R7</strain>
    </source>
</reference>
<dbReference type="KEGG" id="fpv:IA03_00260"/>
<dbReference type="Proteomes" id="UP000596329">
    <property type="component" value="Chromosome"/>
</dbReference>
<dbReference type="Pfam" id="PF07885">
    <property type="entry name" value="Ion_trans_2"/>
    <property type="match status" value="1"/>
</dbReference>
<dbReference type="SUPFAM" id="SSF81324">
    <property type="entry name" value="Voltage-gated potassium channels"/>
    <property type="match status" value="1"/>
</dbReference>
<keyword evidence="1" id="KW-0407">Ion channel</keyword>
<keyword evidence="1" id="KW-0813">Transport</keyword>
<dbReference type="OMA" id="KMANTYM"/>
<dbReference type="Gene3D" id="1.10.287.70">
    <property type="match status" value="1"/>
</dbReference>
<keyword evidence="1" id="KW-0406">Ion transport</keyword>
<dbReference type="InterPro" id="IPR013099">
    <property type="entry name" value="K_chnl_dom"/>
</dbReference>
<evidence type="ECO:0000313" key="1">
    <source>
        <dbReference type="EMBL" id="QRE04317.1"/>
    </source>
</evidence>
<proteinExistence type="predicted"/>
<gene>
    <name evidence="1" type="ORF">H0H26_01550</name>
</gene>
<evidence type="ECO:0000313" key="2">
    <source>
        <dbReference type="Proteomes" id="UP000596329"/>
    </source>
</evidence>
<name>A0A075RF04_FLAPS</name>
<dbReference type="EMBL" id="CP059075">
    <property type="protein sequence ID" value="QRE04317.1"/>
    <property type="molecule type" value="Genomic_DNA"/>
</dbReference>
<dbReference type="KEGG" id="fpw:IA04_00260"/>
<dbReference type="KEGG" id="fpc:FPSM_00068"/>
<dbReference type="KEGG" id="fpq:IB65_00255"/>
<accession>A0A075RF04</accession>